<feature type="domain" description="Calmodulin binding protein central" evidence="9">
    <location>
        <begin position="255"/>
        <end position="318"/>
    </location>
</feature>
<dbReference type="GO" id="GO:0043565">
    <property type="term" value="F:sequence-specific DNA binding"/>
    <property type="evidence" value="ECO:0007669"/>
    <property type="project" value="TreeGrafter"/>
</dbReference>
<accession>A0A6V7PG52</accession>
<reference evidence="11" key="1">
    <citation type="submission" date="2020-07" db="EMBL/GenBank/DDBJ databases">
        <authorList>
            <person name="Lin J."/>
        </authorList>
    </citation>
    <scope>NUCLEOTIDE SEQUENCE</scope>
</reference>
<dbReference type="EMBL" id="LR862130">
    <property type="protein sequence ID" value="CAD1829840.1"/>
    <property type="molecule type" value="Genomic_DNA"/>
</dbReference>
<evidence type="ECO:0000259" key="10">
    <source>
        <dbReference type="Pfam" id="PF20452"/>
    </source>
</evidence>
<keyword evidence="4" id="KW-0238">DNA-binding</keyword>
<evidence type="ECO:0008006" key="12">
    <source>
        <dbReference type="Google" id="ProtNLM"/>
    </source>
</evidence>
<evidence type="ECO:0000256" key="4">
    <source>
        <dbReference type="ARBA" id="ARBA00023125"/>
    </source>
</evidence>
<dbReference type="Pfam" id="PF20452">
    <property type="entry name" value="Calmod_bind_C"/>
    <property type="match status" value="1"/>
</dbReference>
<evidence type="ECO:0000256" key="2">
    <source>
        <dbReference type="ARBA" id="ARBA00007214"/>
    </source>
</evidence>
<dbReference type="InterPro" id="IPR046830">
    <property type="entry name" value="Calmod_bind_M"/>
</dbReference>
<dbReference type="GO" id="GO:0005634">
    <property type="term" value="C:nucleus"/>
    <property type="evidence" value="ECO:0007669"/>
    <property type="project" value="UniProtKB-SubCell"/>
</dbReference>
<comment type="subcellular location">
    <subcellularLocation>
        <location evidence="1">Nucleus</location>
    </subcellularLocation>
</comment>
<dbReference type="InterPro" id="IPR012416">
    <property type="entry name" value="CBP60"/>
</dbReference>
<evidence type="ECO:0000256" key="3">
    <source>
        <dbReference type="ARBA" id="ARBA00023015"/>
    </source>
</evidence>
<evidence type="ECO:0000259" key="8">
    <source>
        <dbReference type="Pfam" id="PF07887"/>
    </source>
</evidence>
<organism evidence="11">
    <name type="scientific">Ananas comosus var. bracteatus</name>
    <name type="common">red pineapple</name>
    <dbReference type="NCBI Taxonomy" id="296719"/>
    <lineage>
        <taxon>Eukaryota</taxon>
        <taxon>Viridiplantae</taxon>
        <taxon>Streptophyta</taxon>
        <taxon>Embryophyta</taxon>
        <taxon>Tracheophyta</taxon>
        <taxon>Spermatophyta</taxon>
        <taxon>Magnoliopsida</taxon>
        <taxon>Liliopsida</taxon>
        <taxon>Poales</taxon>
        <taxon>Bromeliaceae</taxon>
        <taxon>Bromelioideae</taxon>
        <taxon>Ananas</taxon>
    </lineage>
</organism>
<evidence type="ECO:0000256" key="6">
    <source>
        <dbReference type="ARBA" id="ARBA00023163"/>
    </source>
</evidence>
<keyword evidence="7" id="KW-0539">Nucleus</keyword>
<dbReference type="GO" id="GO:0003700">
    <property type="term" value="F:DNA-binding transcription factor activity"/>
    <property type="evidence" value="ECO:0007669"/>
    <property type="project" value="TreeGrafter"/>
</dbReference>
<dbReference type="Pfam" id="PF07887">
    <property type="entry name" value="Calmodulin_bind"/>
    <property type="match status" value="1"/>
</dbReference>
<keyword evidence="6" id="KW-0804">Transcription</keyword>
<sequence length="702" mass="79014">MATPPTSPPSPPPSEIGEISLRRWRRPILSEMMMGEGFRRIGSQFESMARRVVRQELEKRHYNYINPIPRHNYLVGRADSEALLQQLVGGAQHARYHLEFQNEICHPLHTCRNIKGKAGSDVEIALFDNDKKVVTSGPLSSIKVEIVVLNGDFNNDDRETWSEEEFNRRIALPRDNKGQLLKGERFIKLNNGIGSLGNIAFTDNSSSRKTKTFRLGVRYAQSALNGERIQEGITEPFRVKDRRVESSQKHPTPSLNDEVWRLKHIRNGGKFHERLQGHDIKTVQDFLRYYNMEKGKLRNILGMAETYWKEIVKHAKECGPGDGLFSYSMREKNTVVPIVLFFNSVYHLVGVKFGDCYTTLDNLDASRQDSVESWKNLAYRNINGMQFDHRMINGHPMPLLLSDVTSFPGSSTLPPHISNSQMRNSADQVDSQVGLLQETSVASVDSLNLLMEHPYIDVDNHQPSYATSNLPLEMGNSSFNNISTAAPNSEFPGLPVTHYASEACFVTQPYSLGNELLEQSRTTVKDVSFERDNSPVFTFPMETAPTEDTSYPQSMECLPANYVTSYEQATPVCPQNQVESSPFVESLRVQSIFPRMSSFGPSFFEGPIQTSINNHPASLGGETNHSLSRMSRLDSISISCEEVIQTFMSNLTASSGGETSLSVAPLSSPPRWLKLLAPIKWVHFTKKRRARILVHQTLVATV</sequence>
<feature type="domain" description="Calmodulin binding protein C-terminal" evidence="10">
    <location>
        <begin position="338"/>
        <end position="386"/>
    </location>
</feature>
<keyword evidence="3" id="KW-0805">Transcription regulation</keyword>
<evidence type="ECO:0000256" key="7">
    <source>
        <dbReference type="ARBA" id="ARBA00023242"/>
    </source>
</evidence>
<evidence type="ECO:0000256" key="5">
    <source>
        <dbReference type="ARBA" id="ARBA00023159"/>
    </source>
</evidence>
<dbReference type="PANTHER" id="PTHR31713">
    <property type="entry name" value="OS02G0177800 PROTEIN"/>
    <property type="match status" value="1"/>
</dbReference>
<dbReference type="PANTHER" id="PTHR31713:SF43">
    <property type="entry name" value="CALMODULIN-BINDING PROTEIN 60 G"/>
    <property type="match status" value="1"/>
</dbReference>
<evidence type="ECO:0000259" key="9">
    <source>
        <dbReference type="Pfam" id="PF20451"/>
    </source>
</evidence>
<evidence type="ECO:0000256" key="1">
    <source>
        <dbReference type="ARBA" id="ARBA00004123"/>
    </source>
</evidence>
<dbReference type="AlphaFoldDB" id="A0A6V7PG52"/>
<dbReference type="InterPro" id="IPR046831">
    <property type="entry name" value="Calmodulin_bind_N"/>
</dbReference>
<keyword evidence="5" id="KW-0010">Activator</keyword>
<dbReference type="GO" id="GO:0005516">
    <property type="term" value="F:calmodulin binding"/>
    <property type="evidence" value="ECO:0007669"/>
    <property type="project" value="InterPro"/>
</dbReference>
<comment type="similarity">
    <text evidence="2">Belongs to the plant ACBP60 protein family.</text>
</comment>
<gene>
    <name evidence="11" type="ORF">CB5_LOCUS13051</name>
</gene>
<dbReference type="GO" id="GO:0080142">
    <property type="term" value="P:regulation of salicylic acid biosynthetic process"/>
    <property type="evidence" value="ECO:0007669"/>
    <property type="project" value="TreeGrafter"/>
</dbReference>
<protein>
    <recommendedName>
        <fullName evidence="12">Calmodulin-binding protein 60 D-like</fullName>
    </recommendedName>
</protein>
<dbReference type="InterPro" id="IPR046829">
    <property type="entry name" value="Calmod_bind_C"/>
</dbReference>
<feature type="domain" description="Calmodulin binding protein-like N-terminal" evidence="8">
    <location>
        <begin position="97"/>
        <end position="242"/>
    </location>
</feature>
<dbReference type="Pfam" id="PF20451">
    <property type="entry name" value="Calmod_bind_M"/>
    <property type="match status" value="1"/>
</dbReference>
<evidence type="ECO:0000313" key="11">
    <source>
        <dbReference type="EMBL" id="CAD1829840.1"/>
    </source>
</evidence>
<proteinExistence type="inferred from homology"/>
<name>A0A6V7PG52_ANACO</name>